<dbReference type="GO" id="GO:0009536">
    <property type="term" value="C:plastid"/>
    <property type="evidence" value="ECO:0007669"/>
    <property type="project" value="UniProtKB-SubCell"/>
</dbReference>
<dbReference type="EMBL" id="CDMZ01001920">
    <property type="protein sequence ID" value="CEM39279.1"/>
    <property type="molecule type" value="Genomic_DNA"/>
</dbReference>
<dbReference type="AlphaFoldDB" id="A0A0G4H607"/>
<reference evidence="5" key="1">
    <citation type="submission" date="2014-11" db="EMBL/GenBank/DDBJ databases">
        <authorList>
            <person name="Otto D Thomas"/>
            <person name="Naeem Raeece"/>
        </authorList>
    </citation>
    <scope>NUCLEOTIDE SEQUENCE</scope>
</reference>
<comment type="subcellular location">
    <subcellularLocation>
        <location evidence="1">Plastid</location>
    </subcellularLocation>
</comment>
<evidence type="ECO:0000313" key="5">
    <source>
        <dbReference type="EMBL" id="CEM39279.1"/>
    </source>
</evidence>
<feature type="signal peptide" evidence="3">
    <location>
        <begin position="1"/>
        <end position="18"/>
    </location>
</feature>
<gene>
    <name evidence="5" type="ORF">Cvel_5751</name>
</gene>
<proteinExistence type="predicted"/>
<dbReference type="InterPro" id="IPR006843">
    <property type="entry name" value="PAP/fibrillin_dom"/>
</dbReference>
<keyword evidence="2" id="KW-0934">Plastid</keyword>
<accession>A0A0G4H607</accession>
<dbReference type="InterPro" id="IPR039633">
    <property type="entry name" value="PAP"/>
</dbReference>
<dbReference type="PANTHER" id="PTHR31906">
    <property type="entry name" value="PLASTID-LIPID-ASSOCIATED PROTEIN 4, CHLOROPLASTIC-RELATED"/>
    <property type="match status" value="1"/>
</dbReference>
<keyword evidence="3" id="KW-0732">Signal</keyword>
<dbReference type="PROSITE" id="PS51257">
    <property type="entry name" value="PROKAR_LIPOPROTEIN"/>
    <property type="match status" value="1"/>
</dbReference>
<dbReference type="VEuPathDB" id="CryptoDB:Cvel_5751"/>
<feature type="chain" id="PRO_5005191613" description="Plastid lipid-associated protein/fibrillin conserved domain-containing protein" evidence="3">
    <location>
        <begin position="19"/>
        <end position="352"/>
    </location>
</feature>
<name>A0A0G4H607_9ALVE</name>
<evidence type="ECO:0000259" key="4">
    <source>
        <dbReference type="Pfam" id="PF04755"/>
    </source>
</evidence>
<protein>
    <recommendedName>
        <fullName evidence="4">Plastid lipid-associated protein/fibrillin conserved domain-containing protein</fullName>
    </recommendedName>
</protein>
<feature type="domain" description="Plastid lipid-associated protein/fibrillin conserved" evidence="4">
    <location>
        <begin position="103"/>
        <end position="319"/>
    </location>
</feature>
<evidence type="ECO:0000256" key="1">
    <source>
        <dbReference type="ARBA" id="ARBA00004474"/>
    </source>
</evidence>
<sequence>MRFEGILYLFAFLYACRGFSNAGFFVEKGRNPAFSKIYIPLVTKGHSFSADPSSVLALGFLQGESKTKSAQSAVSVSSLKKDLCRLLNLGSLSDFANSGSKPGKSTSTGRDAETADLVLDLIERGRLIQKGKPIGESKELPGSWRLLFTCTDAGSESASPLDLASWYRYFLKKGPSPLQSIFAPNRILTDAETGRLFQVLDLFEGRLFNNLVEIRPPAPVRSLLGIADGYLCLQAAYEGCEGNVLKFRFKRGFFEFLRQGGGASSSSSSSGSEKERTLRFAYPVPFELLGEKACGTLETLFVDSDLRISRGNRGTVFVFGRMKSDQARRKNSTSDLKPDLSFLERLNDLKKG</sequence>
<evidence type="ECO:0000256" key="3">
    <source>
        <dbReference type="SAM" id="SignalP"/>
    </source>
</evidence>
<organism evidence="5">
    <name type="scientific">Chromera velia CCMP2878</name>
    <dbReference type="NCBI Taxonomy" id="1169474"/>
    <lineage>
        <taxon>Eukaryota</taxon>
        <taxon>Sar</taxon>
        <taxon>Alveolata</taxon>
        <taxon>Colpodellida</taxon>
        <taxon>Chromeraceae</taxon>
        <taxon>Chromera</taxon>
    </lineage>
</organism>
<evidence type="ECO:0000256" key="2">
    <source>
        <dbReference type="ARBA" id="ARBA00022640"/>
    </source>
</evidence>
<dbReference type="Pfam" id="PF04755">
    <property type="entry name" value="PAP_fibrillin"/>
    <property type="match status" value="1"/>
</dbReference>